<name>A0A6A5WZU2_9PLEO</name>
<feature type="chain" id="PRO_5025684938" evidence="1">
    <location>
        <begin position="19"/>
        <end position="494"/>
    </location>
</feature>
<accession>A0A6A5WZU2</accession>
<reference evidence="2" key="1">
    <citation type="journal article" date="2020" name="Stud. Mycol.">
        <title>101 Dothideomycetes genomes: a test case for predicting lifestyles and emergence of pathogens.</title>
        <authorList>
            <person name="Haridas S."/>
            <person name="Albert R."/>
            <person name="Binder M."/>
            <person name="Bloem J."/>
            <person name="Labutti K."/>
            <person name="Salamov A."/>
            <person name="Andreopoulos B."/>
            <person name="Baker S."/>
            <person name="Barry K."/>
            <person name="Bills G."/>
            <person name="Bluhm B."/>
            <person name="Cannon C."/>
            <person name="Castanera R."/>
            <person name="Culley D."/>
            <person name="Daum C."/>
            <person name="Ezra D."/>
            <person name="Gonzalez J."/>
            <person name="Henrissat B."/>
            <person name="Kuo A."/>
            <person name="Liang C."/>
            <person name="Lipzen A."/>
            <person name="Lutzoni F."/>
            <person name="Magnuson J."/>
            <person name="Mondo S."/>
            <person name="Nolan M."/>
            <person name="Ohm R."/>
            <person name="Pangilinan J."/>
            <person name="Park H.-J."/>
            <person name="Ramirez L."/>
            <person name="Alfaro M."/>
            <person name="Sun H."/>
            <person name="Tritt A."/>
            <person name="Yoshinaga Y."/>
            <person name="Zwiers L.-H."/>
            <person name="Turgeon B."/>
            <person name="Goodwin S."/>
            <person name="Spatafora J."/>
            <person name="Crous P."/>
            <person name="Grigoriev I."/>
        </authorList>
    </citation>
    <scope>NUCLEOTIDE SEQUENCE</scope>
    <source>
        <strain evidence="2">CBS 123094</strain>
    </source>
</reference>
<feature type="signal peptide" evidence="1">
    <location>
        <begin position="1"/>
        <end position="18"/>
    </location>
</feature>
<dbReference type="AlphaFoldDB" id="A0A6A5WZU2"/>
<evidence type="ECO:0000313" key="2">
    <source>
        <dbReference type="EMBL" id="KAF2006494.1"/>
    </source>
</evidence>
<keyword evidence="3" id="KW-1185">Reference proteome</keyword>
<dbReference type="OrthoDB" id="3718055at2759"/>
<evidence type="ECO:0000256" key="1">
    <source>
        <dbReference type="SAM" id="SignalP"/>
    </source>
</evidence>
<dbReference type="Proteomes" id="UP000799779">
    <property type="component" value="Unassembled WGS sequence"/>
</dbReference>
<organism evidence="2 3">
    <name type="scientific">Amniculicola lignicola CBS 123094</name>
    <dbReference type="NCBI Taxonomy" id="1392246"/>
    <lineage>
        <taxon>Eukaryota</taxon>
        <taxon>Fungi</taxon>
        <taxon>Dikarya</taxon>
        <taxon>Ascomycota</taxon>
        <taxon>Pezizomycotina</taxon>
        <taxon>Dothideomycetes</taxon>
        <taxon>Pleosporomycetidae</taxon>
        <taxon>Pleosporales</taxon>
        <taxon>Amniculicolaceae</taxon>
        <taxon>Amniculicola</taxon>
    </lineage>
</organism>
<gene>
    <name evidence="2" type="ORF">P154DRAFT_569886</name>
</gene>
<keyword evidence="1" id="KW-0732">Signal</keyword>
<protein>
    <submittedName>
        <fullName evidence="2">Uncharacterized protein</fullName>
    </submittedName>
</protein>
<proteinExistence type="predicted"/>
<sequence length="494" mass="54650">MYLFLTLLCLASCHLVSSYAIDPSIVEHISNSLLEVNVQHDKFPIVIADNECSDVSKQPHCTEHGDWPSISCFNYSRAVGGSSLWLVSNATVAAWKLPQRQNETFSTSAKLSFTDWIWDMFAQTTSESVGCESAKGTGCRGVGTCGNNNISPGGMAIIQSLKALDTLPNSENPDAFKAQGYTPGTCKVLVNQYIYNKFQILNLEIVDTKFRWAKDDGRENKLSEYQTEIKIYDAAGDEAGNAAKDAGSDPRVVVNSLLPYQLIVNTWGDCDADNKDSMVEFWYSDQWWLSIDQEHKCNFKPWDGKERSVTCEFSCPQPIEGQDAPTSAITSRRPAEALETAIPGTVTYANSYTTDAPAPPPNSPTPIQSYDKGLCGVHIEHYQKQDGHDYELEAYIFEAGDPADKRVIGYSGRRAFAFHDHPVPVKSCTEGEPCLEGFYVRVGAVDQDPITFNYNGKTWRSNDVKCKKKDGPIVCCAEGKYDDGHRGIDCGFEC</sequence>
<dbReference type="EMBL" id="ML977559">
    <property type="protein sequence ID" value="KAF2006494.1"/>
    <property type="molecule type" value="Genomic_DNA"/>
</dbReference>
<evidence type="ECO:0000313" key="3">
    <source>
        <dbReference type="Proteomes" id="UP000799779"/>
    </source>
</evidence>